<proteinExistence type="predicted"/>
<dbReference type="Proteomes" id="UP000297598">
    <property type="component" value="Unassembled WGS sequence"/>
</dbReference>
<evidence type="ECO:0000313" key="3">
    <source>
        <dbReference type="Proteomes" id="UP000254047"/>
    </source>
</evidence>
<organism evidence="1 3">
    <name type="scientific">Staphylococcus petrasii</name>
    <dbReference type="NCBI Taxonomy" id="1276936"/>
    <lineage>
        <taxon>Bacteria</taxon>
        <taxon>Bacillati</taxon>
        <taxon>Bacillota</taxon>
        <taxon>Bacilli</taxon>
        <taxon>Bacillales</taxon>
        <taxon>Staphylococcaceae</taxon>
        <taxon>Staphylococcus</taxon>
    </lineage>
</organism>
<dbReference type="Proteomes" id="UP000254047">
    <property type="component" value="Unassembled WGS sequence"/>
</dbReference>
<evidence type="ECO:0000313" key="1">
    <source>
        <dbReference type="EMBL" id="SUM44012.1"/>
    </source>
</evidence>
<dbReference type="RefSeq" id="WP_103298705.1">
    <property type="nucleotide sequence ID" value="NZ_PPQT01000103.1"/>
</dbReference>
<dbReference type="AlphaFoldDB" id="A0A380FZM9"/>
<gene>
    <name evidence="2" type="ORF">BJR09_06710</name>
    <name evidence="1" type="ORF">NCTC13830_01402</name>
</gene>
<protein>
    <recommendedName>
        <fullName evidence="5">Tetratricopeptide repeat protein</fullName>
    </recommendedName>
</protein>
<reference evidence="1 3" key="1">
    <citation type="submission" date="2018-06" db="EMBL/GenBank/DDBJ databases">
        <authorList>
            <consortium name="Pathogen Informatics"/>
            <person name="Doyle S."/>
        </authorList>
    </citation>
    <scope>NUCLEOTIDE SEQUENCE [LARGE SCALE GENOMIC DNA]</scope>
    <source>
        <strain evidence="1 3">NCTC13830</strain>
    </source>
</reference>
<dbReference type="EMBL" id="UHDO01000001">
    <property type="protein sequence ID" value="SUM44012.1"/>
    <property type="molecule type" value="Genomic_DNA"/>
</dbReference>
<dbReference type="EMBL" id="SRLS01000008">
    <property type="protein sequence ID" value="TGE17483.1"/>
    <property type="molecule type" value="Genomic_DNA"/>
</dbReference>
<accession>A0A380FZM9</accession>
<dbReference type="OrthoDB" id="2418501at2"/>
<keyword evidence="4" id="KW-1185">Reference proteome</keyword>
<evidence type="ECO:0000313" key="4">
    <source>
        <dbReference type="Proteomes" id="UP000297598"/>
    </source>
</evidence>
<evidence type="ECO:0008006" key="5">
    <source>
        <dbReference type="Google" id="ProtNLM"/>
    </source>
</evidence>
<reference evidence="2 4" key="2">
    <citation type="submission" date="2019-04" db="EMBL/GenBank/DDBJ databases">
        <title>Genomic characterization of Staphylococcus petrasii strains.</title>
        <authorList>
            <person name="Vrbovska V."/>
            <person name="Kovarovic V."/>
            <person name="Maslanova I."/>
            <person name="Indrakova A."/>
            <person name="Petras P."/>
            <person name="Sedo O."/>
            <person name="Svec P."/>
            <person name="Fisarova L."/>
            <person name="Sedlacek I."/>
            <person name="Doskar J."/>
            <person name="Pantucek R."/>
        </authorList>
    </citation>
    <scope>NUCLEOTIDE SEQUENCE [LARGE SCALE GENOMIC DNA]</scope>
    <source>
        <strain evidence="2 4">P5404</strain>
    </source>
</reference>
<evidence type="ECO:0000313" key="2">
    <source>
        <dbReference type="EMBL" id="TGE17483.1"/>
    </source>
</evidence>
<sequence length="307" mass="36122">MSDIIPFPKAQNKLYNDIIETDNRQNYDKLYQLFEDYEAQYELDDKLSLIKCDMLYQLNSFLELREEAIVLLKKGLPYYDELMIYYIKALNGLGQYYEAIEVINQIIDEVKDHKTRMALFPIKEYAQSQLNEDKHLTSQLLSQFNTLNLNEQIKLIMKLIDNGHYEFKETVAFLLTNEVKANNLKSIMLEYLRFAGYEELISINKYGYSIRIKPSELKGLEHTEMKNNVIPKVTELLSEGALNISNEAHHIMNNHSILLYPLNIFELYSELEWVKTYEDYFKSMIGLETNEANSEVLQLIYILDGQN</sequence>
<name>A0A380FZM9_9STAP</name>